<dbReference type="InterPro" id="IPR012373">
    <property type="entry name" value="Ferrdict_sens_TM"/>
</dbReference>
<keyword evidence="2" id="KW-0812">Transmembrane</keyword>
<dbReference type="EMBL" id="CP158373">
    <property type="protein sequence ID" value="XBY67113.1"/>
    <property type="molecule type" value="Genomic_DNA"/>
</dbReference>
<dbReference type="InterPro" id="IPR006860">
    <property type="entry name" value="FecR"/>
</dbReference>
<dbReference type="PANTHER" id="PTHR30273:SF2">
    <property type="entry name" value="PROTEIN FECR"/>
    <property type="match status" value="1"/>
</dbReference>
<dbReference type="PANTHER" id="PTHR30273">
    <property type="entry name" value="PERIPLASMIC SIGNAL SENSOR AND SIGMA FACTOR ACTIVATOR FECR-RELATED"/>
    <property type="match status" value="1"/>
</dbReference>
<keyword evidence="2" id="KW-0472">Membrane</keyword>
<organism evidence="5">
    <name type="scientific">Pseudomonas solani</name>
    <dbReference type="NCBI Taxonomy" id="2731552"/>
    <lineage>
        <taxon>Bacteria</taxon>
        <taxon>Pseudomonadati</taxon>
        <taxon>Pseudomonadota</taxon>
        <taxon>Gammaproteobacteria</taxon>
        <taxon>Pseudomonadales</taxon>
        <taxon>Pseudomonadaceae</taxon>
        <taxon>Pseudomonas</taxon>
    </lineage>
</organism>
<proteinExistence type="predicted"/>
<feature type="domain" description="FecR protein" evidence="3">
    <location>
        <begin position="138"/>
        <end position="228"/>
    </location>
</feature>
<gene>
    <name evidence="5" type="ORF">ABS648_15465</name>
</gene>
<accession>A0AAU7YBN9</accession>
<dbReference type="AlphaFoldDB" id="A0AAU7YBN9"/>
<name>A0AAU7YBN9_9PSED</name>
<evidence type="ECO:0000256" key="1">
    <source>
        <dbReference type="SAM" id="MobiDB-lite"/>
    </source>
</evidence>
<evidence type="ECO:0000313" key="5">
    <source>
        <dbReference type="EMBL" id="XBY67113.1"/>
    </source>
</evidence>
<dbReference type="RefSeq" id="WP_350448668.1">
    <property type="nucleotide sequence ID" value="NZ_CP158373.1"/>
</dbReference>
<dbReference type="GO" id="GO:0016989">
    <property type="term" value="F:sigma factor antagonist activity"/>
    <property type="evidence" value="ECO:0007669"/>
    <property type="project" value="TreeGrafter"/>
</dbReference>
<keyword evidence="2" id="KW-1133">Transmembrane helix</keyword>
<dbReference type="PIRSF" id="PIRSF018266">
    <property type="entry name" value="FecR"/>
    <property type="match status" value="1"/>
</dbReference>
<feature type="domain" description="FecR N-terminal" evidence="4">
    <location>
        <begin position="44"/>
        <end position="83"/>
    </location>
</feature>
<dbReference type="Gene3D" id="3.55.50.30">
    <property type="match status" value="1"/>
</dbReference>
<protein>
    <submittedName>
        <fullName evidence="5">FecR domain-containing protein</fullName>
    </submittedName>
</protein>
<dbReference type="Pfam" id="PF16220">
    <property type="entry name" value="DUF4880"/>
    <property type="match status" value="1"/>
</dbReference>
<sequence>MKDFRSASGSTRIGAPESEVGAVPQPDPVPPAAGPGADDARLGEALDWLILLDSADAECRARFEAWMAASPDNALAFRLAQSLWQSPLLTAAAARLDREHKRPVRRALLKPLAAAAVLLLAVGVGLQSDLLLRLRADHLTEVGQRQNLELADGSRILLNTDTAFSSRIDDQQRSARLYQGEAYFDVAHDRSRPFEVDAGPVQVSVRGTAFAVRYLGDEAEVSVERGEVDLRSREDNARVSLSAGDSIRIGPAGFGDRRHGQADQLAWVKGRLVFEDCPMREVLAELRRYYPGWIISTDERLGERTVTGNYRLDDPLGVVRSLAHITSTKLHEFPALVILD</sequence>
<reference evidence="5" key="1">
    <citation type="submission" date="2023-08" db="EMBL/GenBank/DDBJ databases">
        <title>Increased levels of nutrients transform a symbiont into a lethal pathobiont.</title>
        <authorList>
            <person name="Lachnit T."/>
            <person name="Ulrich L."/>
            <person name="Willmer F.M."/>
            <person name="Hasenbein T."/>
            <person name="Steiner L.X."/>
            <person name="Wolters M."/>
            <person name="Herbst E.M."/>
            <person name="Deines P."/>
        </authorList>
    </citation>
    <scope>NUCLEOTIDE SEQUENCE</scope>
    <source>
        <strain evidence="5">T3</strain>
    </source>
</reference>
<evidence type="ECO:0000256" key="2">
    <source>
        <dbReference type="SAM" id="Phobius"/>
    </source>
</evidence>
<evidence type="ECO:0000259" key="3">
    <source>
        <dbReference type="Pfam" id="PF04773"/>
    </source>
</evidence>
<evidence type="ECO:0000259" key="4">
    <source>
        <dbReference type="Pfam" id="PF16220"/>
    </source>
</evidence>
<dbReference type="Pfam" id="PF04773">
    <property type="entry name" value="FecR"/>
    <property type="match status" value="1"/>
</dbReference>
<feature type="region of interest" description="Disordered" evidence="1">
    <location>
        <begin position="1"/>
        <end position="37"/>
    </location>
</feature>
<dbReference type="InterPro" id="IPR032623">
    <property type="entry name" value="FecR_N"/>
</dbReference>
<feature type="transmembrane region" description="Helical" evidence="2">
    <location>
        <begin position="107"/>
        <end position="126"/>
    </location>
</feature>
<dbReference type="Gene3D" id="2.60.120.1440">
    <property type="match status" value="1"/>
</dbReference>